<dbReference type="EMBL" id="CM041541">
    <property type="protein sequence ID" value="KAI3366003.1"/>
    <property type="molecule type" value="Genomic_DNA"/>
</dbReference>
<sequence length="98" mass="11322">MECHLAGEGGKEPELVQWEVERWYPARDGRAHLHAQRGKVLLALKALGTQLLERGWTLHYSGVAQGVKRGAELSTNHHLVVSWIRWQRRKFGQTWQTQ</sequence>
<accession>A0ACB8WDU8</accession>
<gene>
    <name evidence="1" type="ORF">L3Q82_009830</name>
</gene>
<proteinExistence type="predicted"/>
<protein>
    <submittedName>
        <fullName evidence="1">Uncharacterized protein</fullName>
    </submittedName>
</protein>
<feature type="non-terminal residue" evidence="1">
    <location>
        <position position="98"/>
    </location>
</feature>
<organism evidence="1 2">
    <name type="scientific">Scortum barcoo</name>
    <name type="common">barcoo grunter</name>
    <dbReference type="NCBI Taxonomy" id="214431"/>
    <lineage>
        <taxon>Eukaryota</taxon>
        <taxon>Metazoa</taxon>
        <taxon>Chordata</taxon>
        <taxon>Craniata</taxon>
        <taxon>Vertebrata</taxon>
        <taxon>Euteleostomi</taxon>
        <taxon>Actinopterygii</taxon>
        <taxon>Neopterygii</taxon>
        <taxon>Teleostei</taxon>
        <taxon>Neoteleostei</taxon>
        <taxon>Acanthomorphata</taxon>
        <taxon>Eupercaria</taxon>
        <taxon>Centrarchiformes</taxon>
        <taxon>Terapontoidei</taxon>
        <taxon>Terapontidae</taxon>
        <taxon>Scortum</taxon>
    </lineage>
</organism>
<name>A0ACB8WDU8_9TELE</name>
<comment type="caution">
    <text evidence="1">The sequence shown here is derived from an EMBL/GenBank/DDBJ whole genome shotgun (WGS) entry which is preliminary data.</text>
</comment>
<evidence type="ECO:0000313" key="2">
    <source>
        <dbReference type="Proteomes" id="UP000831701"/>
    </source>
</evidence>
<evidence type="ECO:0000313" key="1">
    <source>
        <dbReference type="EMBL" id="KAI3366003.1"/>
    </source>
</evidence>
<reference evidence="1" key="1">
    <citation type="submission" date="2022-04" db="EMBL/GenBank/DDBJ databases">
        <title>Jade perch genome.</title>
        <authorList>
            <person name="Chao B."/>
        </authorList>
    </citation>
    <scope>NUCLEOTIDE SEQUENCE</scope>
    <source>
        <strain evidence="1">CB-2022</strain>
    </source>
</reference>
<keyword evidence="2" id="KW-1185">Reference proteome</keyword>
<dbReference type="Proteomes" id="UP000831701">
    <property type="component" value="Chromosome 11"/>
</dbReference>